<protein>
    <submittedName>
        <fullName evidence="1">Uncharacterized protein</fullName>
    </submittedName>
</protein>
<dbReference type="AlphaFoldDB" id="A0A3S5CC81"/>
<sequence length="187" mass="20223">MQVATPTLHSSSQACLQAGGHTGVGMRAHTQSTDPPGDAVYKTGMVPNLQHRPGLCIRLICPYLQSCFPPSPLPRLIQSHPPLLPRLPFIGLQVSAAVLCRSYFVPLRIFSLPFPTCPPSRLASHLSTLHFSHFLVSSSPLFSFFHSSPFASSLLSVTSLPLSWAIFSSPHFSDLFFCHSCSPPASG</sequence>
<proteinExistence type="predicted"/>
<evidence type="ECO:0000313" key="2">
    <source>
        <dbReference type="Proteomes" id="UP000784294"/>
    </source>
</evidence>
<keyword evidence="2" id="KW-1185">Reference proteome</keyword>
<name>A0A3S5CC81_9PLAT</name>
<accession>A0A3S5CC81</accession>
<organism evidence="1 2">
    <name type="scientific">Protopolystoma xenopodis</name>
    <dbReference type="NCBI Taxonomy" id="117903"/>
    <lineage>
        <taxon>Eukaryota</taxon>
        <taxon>Metazoa</taxon>
        <taxon>Spiralia</taxon>
        <taxon>Lophotrochozoa</taxon>
        <taxon>Platyhelminthes</taxon>
        <taxon>Monogenea</taxon>
        <taxon>Polyopisthocotylea</taxon>
        <taxon>Polystomatidea</taxon>
        <taxon>Polystomatidae</taxon>
        <taxon>Protopolystoma</taxon>
    </lineage>
</organism>
<dbReference type="Proteomes" id="UP000784294">
    <property type="component" value="Unassembled WGS sequence"/>
</dbReference>
<dbReference type="EMBL" id="CAAALY010005435">
    <property type="protein sequence ID" value="VEL09095.1"/>
    <property type="molecule type" value="Genomic_DNA"/>
</dbReference>
<reference evidence="1" key="1">
    <citation type="submission" date="2018-11" db="EMBL/GenBank/DDBJ databases">
        <authorList>
            <consortium name="Pathogen Informatics"/>
        </authorList>
    </citation>
    <scope>NUCLEOTIDE SEQUENCE</scope>
</reference>
<gene>
    <name evidence="1" type="ORF">PXEA_LOCUS2535</name>
</gene>
<comment type="caution">
    <text evidence="1">The sequence shown here is derived from an EMBL/GenBank/DDBJ whole genome shotgun (WGS) entry which is preliminary data.</text>
</comment>
<evidence type="ECO:0000313" key="1">
    <source>
        <dbReference type="EMBL" id="VEL09095.1"/>
    </source>
</evidence>